<evidence type="ECO:0000256" key="1">
    <source>
        <dbReference type="ARBA" id="ARBA00022448"/>
    </source>
</evidence>
<protein>
    <submittedName>
        <fullName evidence="5">ABC transporter ATP-binding protein</fullName>
    </submittedName>
</protein>
<dbReference type="GO" id="GO:0016887">
    <property type="term" value="F:ATP hydrolysis activity"/>
    <property type="evidence" value="ECO:0007669"/>
    <property type="project" value="InterPro"/>
</dbReference>
<dbReference type="PANTHER" id="PTHR42711:SF10">
    <property type="entry name" value="ABC TRANSPORTER ATP-BINDING PROTEIN"/>
    <property type="match status" value="1"/>
</dbReference>
<dbReference type="SMART" id="SM00382">
    <property type="entry name" value="AAA"/>
    <property type="match status" value="1"/>
</dbReference>
<dbReference type="CDD" id="cd03230">
    <property type="entry name" value="ABC_DR_subfamily_A"/>
    <property type="match status" value="1"/>
</dbReference>
<keyword evidence="6" id="KW-1185">Reference proteome</keyword>
<dbReference type="InterPro" id="IPR027417">
    <property type="entry name" value="P-loop_NTPase"/>
</dbReference>
<organism evidence="5 6">
    <name type="scientific">Pelagicoccus enzymogenes</name>
    <dbReference type="NCBI Taxonomy" id="2773457"/>
    <lineage>
        <taxon>Bacteria</taxon>
        <taxon>Pseudomonadati</taxon>
        <taxon>Verrucomicrobiota</taxon>
        <taxon>Opitutia</taxon>
        <taxon>Puniceicoccales</taxon>
        <taxon>Pelagicoccaceae</taxon>
        <taxon>Pelagicoccus</taxon>
    </lineage>
</organism>
<dbReference type="PROSITE" id="PS50893">
    <property type="entry name" value="ABC_TRANSPORTER_2"/>
    <property type="match status" value="1"/>
</dbReference>
<evidence type="ECO:0000256" key="3">
    <source>
        <dbReference type="ARBA" id="ARBA00022840"/>
    </source>
</evidence>
<dbReference type="PANTHER" id="PTHR42711">
    <property type="entry name" value="ABC TRANSPORTER ATP-BINDING PROTEIN"/>
    <property type="match status" value="1"/>
</dbReference>
<dbReference type="InterPro" id="IPR003593">
    <property type="entry name" value="AAA+_ATPase"/>
</dbReference>
<keyword evidence="3 5" id="KW-0067">ATP-binding</keyword>
<gene>
    <name evidence="5" type="ORF">IEN85_01940</name>
</gene>
<evidence type="ECO:0000313" key="6">
    <source>
        <dbReference type="Proteomes" id="UP000622317"/>
    </source>
</evidence>
<accession>A0A927F4Z0</accession>
<dbReference type="PROSITE" id="PS00211">
    <property type="entry name" value="ABC_TRANSPORTER_1"/>
    <property type="match status" value="1"/>
</dbReference>
<dbReference type="Gene3D" id="3.40.50.300">
    <property type="entry name" value="P-loop containing nucleotide triphosphate hydrolases"/>
    <property type="match status" value="1"/>
</dbReference>
<proteinExistence type="predicted"/>
<dbReference type="AlphaFoldDB" id="A0A927F4Z0"/>
<feature type="domain" description="ABC transporter" evidence="4">
    <location>
        <begin position="5"/>
        <end position="233"/>
    </location>
</feature>
<dbReference type="InterPro" id="IPR017871">
    <property type="entry name" value="ABC_transporter-like_CS"/>
</dbReference>
<sequence>MGAALRLRGVSKRYGKLQALDAVDLEVEPGEIFALLGPNGAGKTTAIGCASGLIQDFEGRIEIGGYDVRKDYRITRRLVGLVPQELNFDGFFCAREALFFQSGYYGLKPDRLKIEAMLKKFALYEKADTNTRRLSGGMKRRLMVCKALMHDPAVLFLDEPTAGVDVELREDLWQVVRGLRDEGVTIVLTTHYLEEAEQLADRIGIIDGGKILRVQPREELMLELGKRWVELSFSEDVAASVFAGLQADRIEQVSSSVLRIEYDSGSGATQEEHAVGAVLDFARARDLVVVDIRAGRSSLEDIFKGLLAKKGGRG</sequence>
<dbReference type="Proteomes" id="UP000622317">
    <property type="component" value="Unassembled WGS sequence"/>
</dbReference>
<keyword evidence="2" id="KW-0547">Nucleotide-binding</keyword>
<dbReference type="GO" id="GO:0005524">
    <property type="term" value="F:ATP binding"/>
    <property type="evidence" value="ECO:0007669"/>
    <property type="project" value="UniProtKB-KW"/>
</dbReference>
<dbReference type="EMBL" id="JACYFG010000003">
    <property type="protein sequence ID" value="MBD5778252.1"/>
    <property type="molecule type" value="Genomic_DNA"/>
</dbReference>
<reference evidence="5" key="1">
    <citation type="submission" date="2020-09" db="EMBL/GenBank/DDBJ databases">
        <title>Pelagicoccus enzymogenes sp. nov. with an EPS production, isolated from marine sediment.</title>
        <authorList>
            <person name="Feng X."/>
        </authorList>
    </citation>
    <scope>NUCLEOTIDE SEQUENCE</scope>
    <source>
        <strain evidence="5">NFK12</strain>
    </source>
</reference>
<comment type="caution">
    <text evidence="5">The sequence shown here is derived from an EMBL/GenBank/DDBJ whole genome shotgun (WGS) entry which is preliminary data.</text>
</comment>
<evidence type="ECO:0000259" key="4">
    <source>
        <dbReference type="PROSITE" id="PS50893"/>
    </source>
</evidence>
<dbReference type="Pfam" id="PF00005">
    <property type="entry name" value="ABC_tran"/>
    <property type="match status" value="1"/>
</dbReference>
<name>A0A927F4Z0_9BACT</name>
<keyword evidence="1" id="KW-0813">Transport</keyword>
<evidence type="ECO:0000313" key="5">
    <source>
        <dbReference type="EMBL" id="MBD5778252.1"/>
    </source>
</evidence>
<evidence type="ECO:0000256" key="2">
    <source>
        <dbReference type="ARBA" id="ARBA00022741"/>
    </source>
</evidence>
<dbReference type="InterPro" id="IPR050763">
    <property type="entry name" value="ABC_transporter_ATP-binding"/>
</dbReference>
<dbReference type="SUPFAM" id="SSF52540">
    <property type="entry name" value="P-loop containing nucleoside triphosphate hydrolases"/>
    <property type="match status" value="1"/>
</dbReference>
<dbReference type="InterPro" id="IPR003439">
    <property type="entry name" value="ABC_transporter-like_ATP-bd"/>
</dbReference>